<protein>
    <recommendedName>
        <fullName evidence="6">Serine-threonine/tyrosine-protein kinase catalytic domain-containing protein</fullName>
    </recommendedName>
</protein>
<evidence type="ECO:0000256" key="3">
    <source>
        <dbReference type="ARBA" id="ARBA00022741"/>
    </source>
</evidence>
<evidence type="ECO:0000256" key="5">
    <source>
        <dbReference type="ARBA" id="ARBA00022840"/>
    </source>
</evidence>
<evidence type="ECO:0000256" key="4">
    <source>
        <dbReference type="ARBA" id="ARBA00022777"/>
    </source>
</evidence>
<dbReference type="GO" id="GO:0004674">
    <property type="term" value="F:protein serine/threonine kinase activity"/>
    <property type="evidence" value="ECO:0007669"/>
    <property type="project" value="UniProtKB-KW"/>
</dbReference>
<keyword evidence="2" id="KW-0808">Transferase</keyword>
<accession>A0A9J5X2U9</accession>
<reference evidence="7 8" key="1">
    <citation type="submission" date="2020-09" db="EMBL/GenBank/DDBJ databases">
        <title>De no assembly of potato wild relative species, Solanum commersonii.</title>
        <authorList>
            <person name="Cho K."/>
        </authorList>
    </citation>
    <scope>NUCLEOTIDE SEQUENCE [LARGE SCALE GENOMIC DNA]</scope>
    <source>
        <strain evidence="7">LZ3.2</strain>
        <tissue evidence="7">Leaf</tissue>
    </source>
</reference>
<proteinExistence type="predicted"/>
<dbReference type="SUPFAM" id="SSF56112">
    <property type="entry name" value="Protein kinase-like (PK-like)"/>
    <property type="match status" value="1"/>
</dbReference>
<dbReference type="PANTHER" id="PTHR27002:SF1097">
    <property type="entry name" value="RECEPTOR-LIKE SERINE_THREONINE-PROTEIN KINASE"/>
    <property type="match status" value="1"/>
</dbReference>
<keyword evidence="3" id="KW-0547">Nucleotide-binding</keyword>
<dbReference type="PANTHER" id="PTHR27002">
    <property type="entry name" value="RECEPTOR-LIKE SERINE/THREONINE-PROTEIN KINASE SD1-8"/>
    <property type="match status" value="1"/>
</dbReference>
<evidence type="ECO:0000313" key="8">
    <source>
        <dbReference type="Proteomes" id="UP000824120"/>
    </source>
</evidence>
<dbReference type="InterPro" id="IPR011009">
    <property type="entry name" value="Kinase-like_dom_sf"/>
</dbReference>
<evidence type="ECO:0000313" key="7">
    <source>
        <dbReference type="EMBL" id="KAG5581741.1"/>
    </source>
</evidence>
<dbReference type="EMBL" id="JACXVP010000010">
    <property type="protein sequence ID" value="KAG5581741.1"/>
    <property type="molecule type" value="Genomic_DNA"/>
</dbReference>
<dbReference type="GO" id="GO:0005524">
    <property type="term" value="F:ATP binding"/>
    <property type="evidence" value="ECO:0007669"/>
    <property type="project" value="UniProtKB-KW"/>
</dbReference>
<evidence type="ECO:0000256" key="2">
    <source>
        <dbReference type="ARBA" id="ARBA00022679"/>
    </source>
</evidence>
<dbReference type="Pfam" id="PF07714">
    <property type="entry name" value="PK_Tyr_Ser-Thr"/>
    <property type="match status" value="1"/>
</dbReference>
<comment type="caution">
    <text evidence="7">The sequence shown here is derived from an EMBL/GenBank/DDBJ whole genome shotgun (WGS) entry which is preliminary data.</text>
</comment>
<feature type="domain" description="Serine-threonine/tyrosine-protein kinase catalytic" evidence="6">
    <location>
        <begin position="93"/>
        <end position="141"/>
    </location>
</feature>
<dbReference type="OrthoDB" id="1305788at2759"/>
<keyword evidence="4" id="KW-0418">Kinase</keyword>
<dbReference type="Proteomes" id="UP000824120">
    <property type="component" value="Chromosome 10"/>
</dbReference>
<keyword evidence="1" id="KW-0723">Serine/threonine-protein kinase</keyword>
<evidence type="ECO:0000256" key="1">
    <source>
        <dbReference type="ARBA" id="ARBA00022527"/>
    </source>
</evidence>
<dbReference type="Gene3D" id="1.10.510.10">
    <property type="entry name" value="Transferase(Phosphotransferase) domain 1"/>
    <property type="match status" value="1"/>
</dbReference>
<sequence length="175" mass="19710">MQYPNNLVRLRCRSFAINLTSFSNSVNPWRKVTSCFFTAISTPFSNEPEINQPTNSQGALLQGTSVIACDSSDLAANTNNFSLANKIENGDFDNVCKFESEVKLITKIQHRNLTKLLGYCINGAGKFLVCEFMANNSLDKTEIREYPSEIEKLLRACRITARRGTTNTYSSWKQM</sequence>
<keyword evidence="8" id="KW-1185">Reference proteome</keyword>
<dbReference type="GO" id="GO:0005886">
    <property type="term" value="C:plasma membrane"/>
    <property type="evidence" value="ECO:0007669"/>
    <property type="project" value="TreeGrafter"/>
</dbReference>
<dbReference type="InterPro" id="IPR001245">
    <property type="entry name" value="Ser-Thr/Tyr_kinase_cat_dom"/>
</dbReference>
<dbReference type="AlphaFoldDB" id="A0A9J5X2U9"/>
<name>A0A9J5X2U9_SOLCO</name>
<evidence type="ECO:0000259" key="6">
    <source>
        <dbReference type="Pfam" id="PF07714"/>
    </source>
</evidence>
<organism evidence="7 8">
    <name type="scientific">Solanum commersonii</name>
    <name type="common">Commerson's wild potato</name>
    <name type="synonym">Commerson's nightshade</name>
    <dbReference type="NCBI Taxonomy" id="4109"/>
    <lineage>
        <taxon>Eukaryota</taxon>
        <taxon>Viridiplantae</taxon>
        <taxon>Streptophyta</taxon>
        <taxon>Embryophyta</taxon>
        <taxon>Tracheophyta</taxon>
        <taxon>Spermatophyta</taxon>
        <taxon>Magnoliopsida</taxon>
        <taxon>eudicotyledons</taxon>
        <taxon>Gunneridae</taxon>
        <taxon>Pentapetalae</taxon>
        <taxon>asterids</taxon>
        <taxon>lamiids</taxon>
        <taxon>Solanales</taxon>
        <taxon>Solanaceae</taxon>
        <taxon>Solanoideae</taxon>
        <taxon>Solaneae</taxon>
        <taxon>Solanum</taxon>
    </lineage>
</organism>
<gene>
    <name evidence="7" type="ORF">H5410_052368</name>
</gene>
<feature type="non-terminal residue" evidence="7">
    <location>
        <position position="1"/>
    </location>
</feature>
<keyword evidence="5" id="KW-0067">ATP-binding</keyword>